<dbReference type="EMBL" id="JBBNAF010000013">
    <property type="protein sequence ID" value="KAK9086958.1"/>
    <property type="molecule type" value="Genomic_DNA"/>
</dbReference>
<organism evidence="2 3">
    <name type="scientific">Stephania yunnanensis</name>
    <dbReference type="NCBI Taxonomy" id="152371"/>
    <lineage>
        <taxon>Eukaryota</taxon>
        <taxon>Viridiplantae</taxon>
        <taxon>Streptophyta</taxon>
        <taxon>Embryophyta</taxon>
        <taxon>Tracheophyta</taxon>
        <taxon>Spermatophyta</taxon>
        <taxon>Magnoliopsida</taxon>
        <taxon>Ranunculales</taxon>
        <taxon>Menispermaceae</taxon>
        <taxon>Menispermoideae</taxon>
        <taxon>Cissampelideae</taxon>
        <taxon>Stephania</taxon>
    </lineage>
</organism>
<evidence type="ECO:0000313" key="2">
    <source>
        <dbReference type="EMBL" id="KAK9086958.1"/>
    </source>
</evidence>
<evidence type="ECO:0000256" key="1">
    <source>
        <dbReference type="SAM" id="MobiDB-lite"/>
    </source>
</evidence>
<accession>A0AAP0E8F8</accession>
<proteinExistence type="predicted"/>
<reference evidence="2 3" key="1">
    <citation type="submission" date="2024-01" db="EMBL/GenBank/DDBJ databases">
        <title>Genome assemblies of Stephania.</title>
        <authorList>
            <person name="Yang L."/>
        </authorList>
    </citation>
    <scope>NUCLEOTIDE SEQUENCE [LARGE SCALE GENOMIC DNA]</scope>
    <source>
        <strain evidence="2">YNDBR</strain>
        <tissue evidence="2">Leaf</tissue>
    </source>
</reference>
<dbReference type="Proteomes" id="UP001420932">
    <property type="component" value="Unassembled WGS sequence"/>
</dbReference>
<protein>
    <submittedName>
        <fullName evidence="2">Uncharacterized protein</fullName>
    </submittedName>
</protein>
<keyword evidence="3" id="KW-1185">Reference proteome</keyword>
<feature type="compositionally biased region" description="Basic and acidic residues" evidence="1">
    <location>
        <begin position="25"/>
        <end position="53"/>
    </location>
</feature>
<feature type="region of interest" description="Disordered" evidence="1">
    <location>
        <begin position="1"/>
        <end position="56"/>
    </location>
</feature>
<sequence length="110" mass="12599">MEEDDDLSDNHSSDAESSCHNFIPETREIEADPNEDFDRFDPTGPRANEHNDDIALSEEGNYFTKPVLSLIDDIIVDVIVGQKIDFDREYLQPNVGWLGRWRGGGYQIRL</sequence>
<name>A0AAP0E8F8_9MAGN</name>
<gene>
    <name evidence="2" type="ORF">Syun_029352</name>
</gene>
<evidence type="ECO:0000313" key="3">
    <source>
        <dbReference type="Proteomes" id="UP001420932"/>
    </source>
</evidence>
<dbReference type="AlphaFoldDB" id="A0AAP0E8F8"/>
<comment type="caution">
    <text evidence="2">The sequence shown here is derived from an EMBL/GenBank/DDBJ whole genome shotgun (WGS) entry which is preliminary data.</text>
</comment>